<sequence length="680" mass="72330">MRKPFSVICAMAVCAVLGLHTGSGSAAAAVGGEPSAAVGQAELPVVAGAASGGTGEEGGTEARTATAAAQADTAVAGSAPRHDHNGDGRSDMAAWYDYGDGHDALRTFVSKADGGFSAPLVGWESGVGDFRAEDMKRVTGDFDGDGTGDVAAFQGYDDGRVTLFTWLGKGDGTFAAPFSSWTAAPGNWTFANMTAHAGDFNGDGRDDVAVWYAYGNGDDKLFTLLAGAGGRFGGHFSSFERVEADGWDIKRMRFATGDFDGDGRDDLGALYGYASGTVKLMSFLAKADGGFAEPVRGWESTGWTFTQASMHAGDFDGDGRDELAAWYDYGDGHDAVISFGLGADGAFGDRTEILNLAASSGYERNRMKIVTGDYNGDGRDDLATLYGYSDGRVKTITFTAKADGKLNGSLHSWESPAGNWTFSGVHMIERHNSQASLICPKLFGHGGYPTGANAWERDQVRQPNHPRGLAQQKSWGAKGVEADLQLTKDGTKAVMWHNTTTRGLTGTSRAVTEIWWASGADQLKGRTIDRGPYAGETVYTFREWLDSAKAQNMIPLVELKGEAKQSLLNSDPAIREAAWNEVLAPIAERISTQEIMISTNDTTLRPELIERVEAEGLGAALGGHPTWGKELGWEEPPPAASGNYALWQAEWEKRGSTTASARMATTYTKDFASWLNGKCV</sequence>
<dbReference type="OrthoDB" id="9815928at2"/>
<name>A0A5J6FIK3_9ACTN</name>
<evidence type="ECO:0008006" key="5">
    <source>
        <dbReference type="Google" id="ProtNLM"/>
    </source>
</evidence>
<dbReference type="Gene3D" id="3.20.20.190">
    <property type="entry name" value="Phosphatidylinositol (PI) phosphodiesterase"/>
    <property type="match status" value="1"/>
</dbReference>
<dbReference type="EMBL" id="CP023702">
    <property type="protein sequence ID" value="QEU74740.1"/>
    <property type="molecule type" value="Genomic_DNA"/>
</dbReference>
<dbReference type="GO" id="GO:0008081">
    <property type="term" value="F:phosphoric diester hydrolase activity"/>
    <property type="evidence" value="ECO:0007669"/>
    <property type="project" value="InterPro"/>
</dbReference>
<dbReference type="PANTHER" id="PTHR46580">
    <property type="entry name" value="SENSOR KINASE-RELATED"/>
    <property type="match status" value="1"/>
</dbReference>
<evidence type="ECO:0000256" key="2">
    <source>
        <dbReference type="SAM" id="SignalP"/>
    </source>
</evidence>
<evidence type="ECO:0000313" key="4">
    <source>
        <dbReference type="Proteomes" id="UP000326178"/>
    </source>
</evidence>
<evidence type="ECO:0000313" key="3">
    <source>
        <dbReference type="EMBL" id="QEU74740.1"/>
    </source>
</evidence>
<dbReference type="GO" id="GO:0006629">
    <property type="term" value="P:lipid metabolic process"/>
    <property type="evidence" value="ECO:0007669"/>
    <property type="project" value="InterPro"/>
</dbReference>
<gene>
    <name evidence="3" type="ORF">CP967_24595</name>
</gene>
<dbReference type="SUPFAM" id="SSF69318">
    <property type="entry name" value="Integrin alpha N-terminal domain"/>
    <property type="match status" value="1"/>
</dbReference>
<feature type="chain" id="PRO_5023820350" description="VCBS repeat-containing protein" evidence="2">
    <location>
        <begin position="29"/>
        <end position="680"/>
    </location>
</feature>
<dbReference type="PANTHER" id="PTHR46580:SF2">
    <property type="entry name" value="MAM DOMAIN-CONTAINING PROTEIN"/>
    <property type="match status" value="1"/>
</dbReference>
<keyword evidence="4" id="KW-1185">Reference proteome</keyword>
<keyword evidence="1 2" id="KW-0732">Signal</keyword>
<dbReference type="InterPro" id="IPR028994">
    <property type="entry name" value="Integrin_alpha_N"/>
</dbReference>
<dbReference type="Pfam" id="PF13517">
    <property type="entry name" value="FG-GAP_3"/>
    <property type="match status" value="2"/>
</dbReference>
<dbReference type="Proteomes" id="UP000326178">
    <property type="component" value="Chromosome"/>
</dbReference>
<accession>A0A5J6FIK3</accession>
<feature type="signal peptide" evidence="2">
    <location>
        <begin position="1"/>
        <end position="28"/>
    </location>
</feature>
<organism evidence="3 4">
    <name type="scientific">Streptomyces nitrosporeus</name>
    <dbReference type="NCBI Taxonomy" id="28894"/>
    <lineage>
        <taxon>Bacteria</taxon>
        <taxon>Bacillati</taxon>
        <taxon>Actinomycetota</taxon>
        <taxon>Actinomycetes</taxon>
        <taxon>Kitasatosporales</taxon>
        <taxon>Streptomycetaceae</taxon>
        <taxon>Streptomyces</taxon>
    </lineage>
</organism>
<dbReference type="SUPFAM" id="SSF51695">
    <property type="entry name" value="PLC-like phosphodiesterases"/>
    <property type="match status" value="1"/>
</dbReference>
<proteinExistence type="predicted"/>
<dbReference type="InterPro" id="IPR013517">
    <property type="entry name" value="FG-GAP"/>
</dbReference>
<reference evidence="3 4" key="1">
    <citation type="submission" date="2017-09" db="EMBL/GenBank/DDBJ databases">
        <authorList>
            <person name="Lee N."/>
            <person name="Cho B.-K."/>
        </authorList>
    </citation>
    <scope>NUCLEOTIDE SEQUENCE [LARGE SCALE GENOMIC DNA]</scope>
    <source>
        <strain evidence="3 4">ATCC 12769</strain>
    </source>
</reference>
<dbReference type="AlphaFoldDB" id="A0A5J6FIK3"/>
<protein>
    <recommendedName>
        <fullName evidence="5">VCBS repeat-containing protein</fullName>
    </recommendedName>
</protein>
<dbReference type="InterPro" id="IPR017946">
    <property type="entry name" value="PLC-like_Pdiesterase_TIM-brl"/>
</dbReference>
<evidence type="ECO:0000256" key="1">
    <source>
        <dbReference type="ARBA" id="ARBA00022729"/>
    </source>
</evidence>
<dbReference type="Gene3D" id="2.40.128.340">
    <property type="match status" value="4"/>
</dbReference>
<dbReference type="KEGG" id="snk:CP967_24595"/>